<accession>B5GVS4</accession>
<geneLocation type="plasmid" evidence="2 3">
    <name>pSCL4</name>
</geneLocation>
<reference evidence="2 3" key="1">
    <citation type="journal article" date="2010" name="Genome Biol. Evol.">
        <title>The sequence of a 1.8-mb bacterial linear plasmid reveals a rich evolutionary reservoir of secondary metabolic pathways.</title>
        <authorList>
            <person name="Medema M.H."/>
            <person name="Trefzer A."/>
            <person name="Kovalchuk A."/>
            <person name="van den Berg M."/>
            <person name="Mueller U."/>
            <person name="Heijne W."/>
            <person name="Wu L."/>
            <person name="Alam M.T."/>
            <person name="Ronning C.M."/>
            <person name="Nierman W.C."/>
            <person name="Bovenberg R.A.L."/>
            <person name="Breitling R."/>
            <person name="Takano E."/>
        </authorList>
    </citation>
    <scope>NUCLEOTIDE SEQUENCE [LARGE SCALE GENOMIC DNA]</scope>
    <source>
        <strain evidence="3">ATCC 27064 / DSM 738 / JCM 4710 / NBRC 13307 / NCIMB 12785 / NRRL 3585 / VKM Ac-602</strain>
        <plasmid evidence="2">pSCL4</plasmid>
    </source>
</reference>
<dbReference type="Proteomes" id="UP000002357">
    <property type="component" value="Plasmid pSCL4"/>
</dbReference>
<organism evidence="2 3">
    <name type="scientific">Streptomyces clavuligerus</name>
    <dbReference type="NCBI Taxonomy" id="1901"/>
    <lineage>
        <taxon>Bacteria</taxon>
        <taxon>Bacillati</taxon>
        <taxon>Actinomycetota</taxon>
        <taxon>Actinomycetes</taxon>
        <taxon>Kitasatosporales</taxon>
        <taxon>Streptomycetaceae</taxon>
        <taxon>Streptomyces</taxon>
    </lineage>
</organism>
<evidence type="ECO:0000313" key="2">
    <source>
        <dbReference type="EMBL" id="EFG03538.2"/>
    </source>
</evidence>
<dbReference type="eggNOG" id="COG4644">
    <property type="taxonomic scope" value="Bacteria"/>
</dbReference>
<dbReference type="EMBL" id="CM000914">
    <property type="protein sequence ID" value="EFG03538.2"/>
    <property type="molecule type" value="Genomic_DNA"/>
</dbReference>
<evidence type="ECO:0000313" key="3">
    <source>
        <dbReference type="Proteomes" id="UP000002357"/>
    </source>
</evidence>
<name>B5GVS4_STRCL</name>
<dbReference type="OrthoDB" id="3538665at2"/>
<keyword evidence="3" id="KW-1185">Reference proteome</keyword>
<sequence length="168" mass="18207">MDRFQARPAGGFRPEPPQESTNPPAPDPGEPRHAGALAAVAQPGPVQPGESESCAAHRAGASTRVPPPLARAAVARNRAAYRACGRSWPTRRSPVHSPFRVAGRTCPPCQYRRPVAAAFIDAEHRASDARVLDRHINFLRRYLFNIKASGPGQGLRPLRDPDAEDEQV</sequence>
<dbReference type="AlphaFoldDB" id="B5GVS4"/>
<feature type="region of interest" description="Disordered" evidence="1">
    <location>
        <begin position="1"/>
        <end position="63"/>
    </location>
</feature>
<gene>
    <name evidence="2" type="ORF">SCLAV_p0043</name>
</gene>
<proteinExistence type="predicted"/>
<keyword evidence="2" id="KW-0614">Plasmid</keyword>
<evidence type="ECO:0000256" key="1">
    <source>
        <dbReference type="SAM" id="MobiDB-lite"/>
    </source>
</evidence>
<feature type="region of interest" description="Disordered" evidence="1">
    <location>
        <begin position="149"/>
        <end position="168"/>
    </location>
</feature>
<protein>
    <submittedName>
        <fullName evidence="2">Transposase, TnpA family</fullName>
    </submittedName>
</protein>